<evidence type="ECO:0000313" key="12">
    <source>
        <dbReference type="Proteomes" id="UP000095517"/>
    </source>
</evidence>
<dbReference type="SUPFAM" id="SSF81296">
    <property type="entry name" value="E set domains"/>
    <property type="match status" value="1"/>
</dbReference>
<sequence length="828" mass="95095">MSKVINISLILCTFMVVIGCELSNRKAPVSVSWQVSVPDINKSNNNEHRFVIKNISNTPLSRNWSLFYSQFPMKSCKQQSNMVKVENVKGTFHRISPKENYKLLNPGDSIILIISGRGEMPGYSMKPEGVYWVDESHSSTPLPVELVTRSLPFIYSKNEKAIQVYKDNKRIESAMKHANGIEVIPAVKHVSYSQSYLKLKNVIHIVAHPDFHTEVAIMKDKLASLYAIVEDSLSEVQLTLDYLQQKENAVNEEYYELNVTNDKIHISAITPHGIFNGIQTFLSLLKGQEAPYSIKSVFIKDYPDFSYRGHMQDVARNFIGITDLKKLIDILSSYKLNVFRFHFSDDEGWRLQIPGLEELTEIASRRGHTYDESECLYPAYNGNFDYQSETSGNGFYSRDEFIDLLRYAADRHVSIIPEIESPGHARAAIVAMKARYERYLETDPIKAHEYLLNDIHDASHYVSAQGYSDNVMNVAMPSTYRFMKKVIQELQLMYEEAGVPLKSIHIGGDEVAEGAWQGSPICKDFMLEYSMTDVQELSDYFIMRIVDFLKEQKIPFSGWQEVVLGHDEISERYLTDNAFGISCWRTSANNHSDELIYKFANKGYPVILSNATNFYLDLAYDAHPDEPGHNWNGYVDESKSFALLPYCIYRSIRTHLLANQKQEEKTSLTAEGRKNIKGVESALWSETIRNYKGVEYYLFPKIMGLAERGWHSSPIWESMTGIDEQLAFEKDLAFYYKRISQKEIPYWDKMNINYRLPFPGLYIDKDGFLFANTPIWGGEIHYTTDGKEPTKNSKIWNKPVKCRTNEVKAKLFVGNKKSVTVSMNSQFN</sequence>
<keyword evidence="4 11" id="KW-0378">Hydrolase</keyword>
<dbReference type="Pfam" id="PF02838">
    <property type="entry name" value="Glyco_hydro_20b"/>
    <property type="match status" value="1"/>
</dbReference>
<dbReference type="InterPro" id="IPR015882">
    <property type="entry name" value="HEX_bac_N"/>
</dbReference>
<name>A0A174AHF7_9BACE</name>
<dbReference type="SUPFAM" id="SSF55545">
    <property type="entry name" value="beta-N-acetylhexosaminidase-like domain"/>
    <property type="match status" value="1"/>
</dbReference>
<evidence type="ECO:0000313" key="11">
    <source>
        <dbReference type="EMBL" id="CUN87110.1"/>
    </source>
</evidence>
<dbReference type="InterPro" id="IPR012291">
    <property type="entry name" value="CBM2_carb-bd_dom_sf"/>
</dbReference>
<dbReference type="PANTHER" id="PTHR22600">
    <property type="entry name" value="BETA-HEXOSAMINIDASE"/>
    <property type="match status" value="1"/>
</dbReference>
<dbReference type="Gene3D" id="3.20.20.80">
    <property type="entry name" value="Glycosidases"/>
    <property type="match status" value="1"/>
</dbReference>
<evidence type="ECO:0000256" key="5">
    <source>
        <dbReference type="ARBA" id="ARBA00023295"/>
    </source>
</evidence>
<dbReference type="PRINTS" id="PR00738">
    <property type="entry name" value="GLHYDRLASE20"/>
</dbReference>
<feature type="domain" description="Beta-hexosaminidase bacterial type N-terminal" evidence="9">
    <location>
        <begin position="181"/>
        <end position="302"/>
    </location>
</feature>
<reference evidence="11 12" key="1">
    <citation type="submission" date="2015-09" db="EMBL/GenBank/DDBJ databases">
        <authorList>
            <consortium name="Pathogen Informatics"/>
        </authorList>
    </citation>
    <scope>NUCLEOTIDE SEQUENCE [LARGE SCALE GENOMIC DNA]</scope>
    <source>
        <strain evidence="11 12">2789STDY5608840</strain>
    </source>
</reference>
<comment type="similarity">
    <text evidence="2">Belongs to the glycosyl hydrolase 20 family.</text>
</comment>
<dbReference type="AlphaFoldDB" id="A0A174AHF7"/>
<dbReference type="InterPro" id="IPR017853">
    <property type="entry name" value="GH"/>
</dbReference>
<dbReference type="EC" id="3.2.1.52" evidence="3"/>
<dbReference type="PROSITE" id="PS51257">
    <property type="entry name" value="PROKAR_LIPOPROTEIN"/>
    <property type="match status" value="1"/>
</dbReference>
<accession>A0A174AHF7</accession>
<dbReference type="SUPFAM" id="SSF51445">
    <property type="entry name" value="(Trans)glycosidases"/>
    <property type="match status" value="1"/>
</dbReference>
<dbReference type="GO" id="GO:0030247">
    <property type="term" value="F:polysaccharide binding"/>
    <property type="evidence" value="ECO:0007669"/>
    <property type="project" value="InterPro"/>
</dbReference>
<dbReference type="GO" id="GO:0030203">
    <property type="term" value="P:glycosaminoglycan metabolic process"/>
    <property type="evidence" value="ECO:0007669"/>
    <property type="project" value="TreeGrafter"/>
</dbReference>
<dbReference type="InterPro" id="IPR008965">
    <property type="entry name" value="CBM2/CBM3_carb-bd_dom_sf"/>
</dbReference>
<dbReference type="Pfam" id="PF03174">
    <property type="entry name" value="CHB_HEX_C"/>
    <property type="match status" value="1"/>
</dbReference>
<evidence type="ECO:0000256" key="3">
    <source>
        <dbReference type="ARBA" id="ARBA00012663"/>
    </source>
</evidence>
<organism evidence="11 12">
    <name type="scientific">Bacteroides finegoldii</name>
    <dbReference type="NCBI Taxonomy" id="338188"/>
    <lineage>
        <taxon>Bacteria</taxon>
        <taxon>Pseudomonadati</taxon>
        <taxon>Bacteroidota</taxon>
        <taxon>Bacteroidia</taxon>
        <taxon>Bacteroidales</taxon>
        <taxon>Bacteroidaceae</taxon>
        <taxon>Bacteroides</taxon>
    </lineage>
</organism>
<dbReference type="InterPro" id="IPR015883">
    <property type="entry name" value="Glyco_hydro_20_cat"/>
</dbReference>
<evidence type="ECO:0000256" key="2">
    <source>
        <dbReference type="ARBA" id="ARBA00006285"/>
    </source>
</evidence>
<dbReference type="InterPro" id="IPR014756">
    <property type="entry name" value="Ig_E-set"/>
</dbReference>
<evidence type="ECO:0000259" key="10">
    <source>
        <dbReference type="Pfam" id="PF03174"/>
    </source>
</evidence>
<dbReference type="GO" id="GO:0005975">
    <property type="term" value="P:carbohydrate metabolic process"/>
    <property type="evidence" value="ECO:0007669"/>
    <property type="project" value="InterPro"/>
</dbReference>
<comment type="catalytic activity">
    <reaction evidence="1">
        <text>Hydrolysis of terminal non-reducing N-acetyl-D-hexosamine residues in N-acetyl-beta-D-hexosaminides.</text>
        <dbReference type="EC" id="3.2.1.52"/>
    </reaction>
</comment>
<keyword evidence="5 11" id="KW-0326">Glycosidase</keyword>
<dbReference type="Pfam" id="PF00728">
    <property type="entry name" value="Glyco_hydro_20"/>
    <property type="match status" value="1"/>
</dbReference>
<evidence type="ECO:0000256" key="1">
    <source>
        <dbReference type="ARBA" id="ARBA00001231"/>
    </source>
</evidence>
<proteinExistence type="inferred from homology"/>
<dbReference type="PANTHER" id="PTHR22600:SF57">
    <property type="entry name" value="BETA-N-ACETYLHEXOSAMINIDASE"/>
    <property type="match status" value="1"/>
</dbReference>
<dbReference type="Gene3D" id="2.60.40.290">
    <property type="match status" value="1"/>
</dbReference>
<feature type="domain" description="Glycoside hydrolase family 20 catalytic" evidence="8">
    <location>
        <begin position="305"/>
        <end position="712"/>
    </location>
</feature>
<feature type="active site" description="Proton donor" evidence="7">
    <location>
        <position position="510"/>
    </location>
</feature>
<dbReference type="GO" id="GO:0016020">
    <property type="term" value="C:membrane"/>
    <property type="evidence" value="ECO:0007669"/>
    <property type="project" value="TreeGrafter"/>
</dbReference>
<evidence type="ECO:0000256" key="7">
    <source>
        <dbReference type="PIRSR" id="PIRSR625705-1"/>
    </source>
</evidence>
<gene>
    <name evidence="11" type="primary">chb</name>
    <name evidence="11" type="ORF">ERS852397_00974</name>
</gene>
<dbReference type="InterPro" id="IPR025705">
    <property type="entry name" value="Beta_hexosaminidase_sua/sub"/>
</dbReference>
<dbReference type="STRING" id="338188.ERS852397_00974"/>
<dbReference type="GO" id="GO:0004563">
    <property type="term" value="F:beta-N-acetylhexosaminidase activity"/>
    <property type="evidence" value="ECO:0007669"/>
    <property type="project" value="UniProtKB-EC"/>
</dbReference>
<dbReference type="SUPFAM" id="SSF49384">
    <property type="entry name" value="Carbohydrate-binding domain"/>
    <property type="match status" value="1"/>
</dbReference>
<evidence type="ECO:0000259" key="8">
    <source>
        <dbReference type="Pfam" id="PF00728"/>
    </source>
</evidence>
<dbReference type="InterPro" id="IPR029018">
    <property type="entry name" value="Hex-like_dom2"/>
</dbReference>
<evidence type="ECO:0000259" key="9">
    <source>
        <dbReference type="Pfam" id="PF02838"/>
    </source>
</evidence>
<evidence type="ECO:0000256" key="6">
    <source>
        <dbReference type="ARBA" id="ARBA00030512"/>
    </source>
</evidence>
<feature type="domain" description="Chitobiase C-terminal" evidence="10">
    <location>
        <begin position="747"/>
        <end position="818"/>
    </location>
</feature>
<protein>
    <recommendedName>
        <fullName evidence="3">beta-N-acetylhexosaminidase</fullName>
        <ecNumber evidence="3">3.2.1.52</ecNumber>
    </recommendedName>
    <alternativeName>
        <fullName evidence="6">Beta-N-acetylhexosaminidase</fullName>
    </alternativeName>
</protein>
<dbReference type="Proteomes" id="UP000095517">
    <property type="component" value="Unassembled WGS sequence"/>
</dbReference>
<dbReference type="EMBL" id="CYZH01000004">
    <property type="protein sequence ID" value="CUN87110.1"/>
    <property type="molecule type" value="Genomic_DNA"/>
</dbReference>
<dbReference type="Gene3D" id="3.30.379.10">
    <property type="entry name" value="Chitobiase/beta-hexosaminidase domain 2-like"/>
    <property type="match status" value="1"/>
</dbReference>
<dbReference type="InterPro" id="IPR004867">
    <property type="entry name" value="CHB_C_dom"/>
</dbReference>
<evidence type="ECO:0000256" key="4">
    <source>
        <dbReference type="ARBA" id="ARBA00022801"/>
    </source>
</evidence>